<dbReference type="OrthoDB" id="5974730at2759"/>
<evidence type="ECO:0000256" key="18">
    <source>
        <dbReference type="ARBA" id="ARBA00039721"/>
    </source>
</evidence>
<dbReference type="InterPro" id="IPR036397">
    <property type="entry name" value="RNaseH_sf"/>
</dbReference>
<evidence type="ECO:0000256" key="8">
    <source>
        <dbReference type="ARBA" id="ARBA00022824"/>
    </source>
</evidence>
<comment type="pathway">
    <text evidence="15">Phospholipid metabolism.</text>
</comment>
<keyword evidence="14 19" id="KW-0012">Acyltransferase</keyword>
<dbReference type="AlphaFoldDB" id="A0A8S3UBN8"/>
<keyword evidence="6 19" id="KW-0808">Transferase</keyword>
<dbReference type="GO" id="GO:0071617">
    <property type="term" value="F:lysophospholipid acyltransferase activity"/>
    <property type="evidence" value="ECO:0007669"/>
    <property type="project" value="TreeGrafter"/>
</dbReference>
<evidence type="ECO:0000256" key="15">
    <source>
        <dbReference type="ARBA" id="ARBA00025707"/>
    </source>
</evidence>
<dbReference type="PANTHER" id="PTHR13906">
    <property type="entry name" value="PORCUPINE"/>
    <property type="match status" value="1"/>
</dbReference>
<keyword evidence="10" id="KW-0443">Lipid metabolism</keyword>
<reference evidence="19" key="1">
    <citation type="submission" date="2021-03" db="EMBL/GenBank/DDBJ databases">
        <authorList>
            <person name="Bekaert M."/>
        </authorList>
    </citation>
    <scope>NUCLEOTIDE SEQUENCE</scope>
</reference>
<dbReference type="Gene3D" id="3.30.420.10">
    <property type="entry name" value="Ribonuclease H-like superfamily/Ribonuclease H"/>
    <property type="match status" value="1"/>
</dbReference>
<gene>
    <name evidence="19" type="ORF">MEDL_53553</name>
</gene>
<comment type="pathway">
    <text evidence="3">Lipid metabolism; phospholipid metabolism.</text>
</comment>
<dbReference type="GO" id="GO:0030258">
    <property type="term" value="P:lipid modification"/>
    <property type="evidence" value="ECO:0007669"/>
    <property type="project" value="TreeGrafter"/>
</dbReference>
<evidence type="ECO:0000313" key="19">
    <source>
        <dbReference type="EMBL" id="CAG2241365.1"/>
    </source>
</evidence>
<dbReference type="GO" id="GO:0047184">
    <property type="term" value="F:1-acylglycerophosphocholine O-acyltransferase activity"/>
    <property type="evidence" value="ECO:0007669"/>
    <property type="project" value="UniProtKB-EC"/>
</dbReference>
<comment type="similarity">
    <text evidence="4">Belongs to the membrane-bound acyltransferase family.</text>
</comment>
<keyword evidence="7" id="KW-0812">Transmembrane</keyword>
<evidence type="ECO:0000256" key="10">
    <source>
        <dbReference type="ARBA" id="ARBA00023098"/>
    </source>
</evidence>
<dbReference type="InterPro" id="IPR049941">
    <property type="entry name" value="LPLAT_7/PORCN-like"/>
</dbReference>
<dbReference type="Pfam" id="PF03062">
    <property type="entry name" value="MBOAT"/>
    <property type="match status" value="1"/>
</dbReference>
<evidence type="ECO:0000256" key="11">
    <source>
        <dbReference type="ARBA" id="ARBA00023136"/>
    </source>
</evidence>
<comment type="caution">
    <text evidence="19">The sequence shown here is derived from an EMBL/GenBank/DDBJ whole genome shotgun (WGS) entry which is preliminary data.</text>
</comment>
<keyword evidence="12" id="KW-0594">Phospholipid biosynthesis</keyword>
<sequence>MIWGYICWNGVSTPTREEGNINAVKYQEILDENLWPVIARHFLGGNYFFQDDNAPVHRAPFTQEIVARNGINEEVINLQSFQFSQAHSFDDTLNQKLYLVIAYYKCTDQTLTWTTPQCVICLRLTAVVFDVYDGQKSKEKLSEDQKESAISEVPSLLAICGQTYYFGTFLAGPQGNTLTQCTFNIKRYLQFVNGEFDDPLHKGPSRSVGPGLTRMSIGILYIAMYQIGGLLFNEEHMLSDDFMKMIYLKQFSLRAVCGEITHKCCMLNREAEILALWFEILVLWFDLASTSCTRVEHETSMVHEKNCDFEVV</sequence>
<dbReference type="InterPro" id="IPR004299">
    <property type="entry name" value="MBOAT_fam"/>
</dbReference>
<proteinExistence type="inferred from homology"/>
<evidence type="ECO:0000256" key="2">
    <source>
        <dbReference type="ARBA" id="ARBA00004240"/>
    </source>
</evidence>
<evidence type="ECO:0000256" key="9">
    <source>
        <dbReference type="ARBA" id="ARBA00022989"/>
    </source>
</evidence>
<protein>
    <recommendedName>
        <fullName evidence="18">Lysophospholipid acyltransferase 5</fullName>
        <ecNumber evidence="16">2.3.1.23</ecNumber>
        <ecNumber evidence="17">2.3.1.n6</ecNumber>
    </recommendedName>
</protein>
<evidence type="ECO:0000256" key="6">
    <source>
        <dbReference type="ARBA" id="ARBA00022679"/>
    </source>
</evidence>
<keyword evidence="13" id="KW-1208">Phospholipid metabolism</keyword>
<keyword evidence="9" id="KW-1133">Transmembrane helix</keyword>
<dbReference type="GO" id="GO:0016020">
    <property type="term" value="C:membrane"/>
    <property type="evidence" value="ECO:0007669"/>
    <property type="project" value="UniProtKB-SubCell"/>
</dbReference>
<dbReference type="Proteomes" id="UP000683360">
    <property type="component" value="Unassembled WGS sequence"/>
</dbReference>
<dbReference type="GO" id="GO:0006656">
    <property type="term" value="P:phosphatidylcholine biosynthetic process"/>
    <property type="evidence" value="ECO:0007669"/>
    <property type="project" value="TreeGrafter"/>
</dbReference>
<evidence type="ECO:0000256" key="7">
    <source>
        <dbReference type="ARBA" id="ARBA00022692"/>
    </source>
</evidence>
<name>A0A8S3UBN8_MYTED</name>
<keyword evidence="8" id="KW-0256">Endoplasmic reticulum</keyword>
<dbReference type="EMBL" id="CAJPWZ010002583">
    <property type="protein sequence ID" value="CAG2241365.1"/>
    <property type="molecule type" value="Genomic_DNA"/>
</dbReference>
<evidence type="ECO:0000256" key="5">
    <source>
        <dbReference type="ARBA" id="ARBA00022516"/>
    </source>
</evidence>
<dbReference type="GO" id="GO:0003676">
    <property type="term" value="F:nucleic acid binding"/>
    <property type="evidence" value="ECO:0007669"/>
    <property type="project" value="InterPro"/>
</dbReference>
<dbReference type="PANTHER" id="PTHR13906:SF14">
    <property type="entry name" value="LYSOPHOSPHOLIPID ACYLTRANSFERASE 5"/>
    <property type="match status" value="1"/>
</dbReference>
<comment type="subcellular location">
    <subcellularLocation>
        <location evidence="2">Endoplasmic reticulum</location>
    </subcellularLocation>
    <subcellularLocation>
        <location evidence="1">Membrane</location>
        <topology evidence="1">Multi-pass membrane protein</topology>
    </subcellularLocation>
</comment>
<dbReference type="GO" id="GO:0005783">
    <property type="term" value="C:endoplasmic reticulum"/>
    <property type="evidence" value="ECO:0007669"/>
    <property type="project" value="UniProtKB-SubCell"/>
</dbReference>
<evidence type="ECO:0000256" key="12">
    <source>
        <dbReference type="ARBA" id="ARBA00023209"/>
    </source>
</evidence>
<evidence type="ECO:0000256" key="4">
    <source>
        <dbReference type="ARBA" id="ARBA00010323"/>
    </source>
</evidence>
<evidence type="ECO:0000256" key="1">
    <source>
        <dbReference type="ARBA" id="ARBA00004141"/>
    </source>
</evidence>
<keyword evidence="20" id="KW-1185">Reference proteome</keyword>
<keyword evidence="11" id="KW-0472">Membrane</keyword>
<evidence type="ECO:0000256" key="17">
    <source>
        <dbReference type="ARBA" id="ARBA00038923"/>
    </source>
</evidence>
<accession>A0A8S3UBN8</accession>
<keyword evidence="5" id="KW-0444">Lipid biosynthesis</keyword>
<evidence type="ECO:0000256" key="14">
    <source>
        <dbReference type="ARBA" id="ARBA00023315"/>
    </source>
</evidence>
<dbReference type="EC" id="2.3.1.23" evidence="16"/>
<evidence type="ECO:0000313" key="20">
    <source>
        <dbReference type="Proteomes" id="UP000683360"/>
    </source>
</evidence>
<dbReference type="EC" id="2.3.1.n6" evidence="17"/>
<evidence type="ECO:0000256" key="3">
    <source>
        <dbReference type="ARBA" id="ARBA00005074"/>
    </source>
</evidence>
<evidence type="ECO:0000256" key="16">
    <source>
        <dbReference type="ARBA" id="ARBA00026120"/>
    </source>
</evidence>
<organism evidence="19 20">
    <name type="scientific">Mytilus edulis</name>
    <name type="common">Blue mussel</name>
    <dbReference type="NCBI Taxonomy" id="6550"/>
    <lineage>
        <taxon>Eukaryota</taxon>
        <taxon>Metazoa</taxon>
        <taxon>Spiralia</taxon>
        <taxon>Lophotrochozoa</taxon>
        <taxon>Mollusca</taxon>
        <taxon>Bivalvia</taxon>
        <taxon>Autobranchia</taxon>
        <taxon>Pteriomorphia</taxon>
        <taxon>Mytilida</taxon>
        <taxon>Mytiloidea</taxon>
        <taxon>Mytilidae</taxon>
        <taxon>Mytilinae</taxon>
        <taxon>Mytilus</taxon>
    </lineage>
</organism>
<evidence type="ECO:0000256" key="13">
    <source>
        <dbReference type="ARBA" id="ARBA00023264"/>
    </source>
</evidence>